<feature type="coiled-coil region" evidence="3">
    <location>
        <begin position="413"/>
        <end position="499"/>
    </location>
</feature>
<dbReference type="AlphaFoldDB" id="A0A7D5QBP9"/>
<dbReference type="GO" id="GO:0006302">
    <property type="term" value="P:double-strand break repair"/>
    <property type="evidence" value="ECO:0007669"/>
    <property type="project" value="InterPro"/>
</dbReference>
<proteinExistence type="inferred from homology"/>
<evidence type="ECO:0000313" key="5">
    <source>
        <dbReference type="EMBL" id="QLG62020.1"/>
    </source>
</evidence>
<dbReference type="OrthoDB" id="25344at2157"/>
<keyword evidence="1 3" id="KW-0175">Coiled coil</keyword>
<dbReference type="GO" id="GO:0016887">
    <property type="term" value="F:ATP hydrolysis activity"/>
    <property type="evidence" value="ECO:0007669"/>
    <property type="project" value="InterPro"/>
</dbReference>
<name>A0A7D5QBP9_9EURY</name>
<dbReference type="GeneID" id="56037774"/>
<dbReference type="EMBL" id="CP058579">
    <property type="protein sequence ID" value="QLG62020.1"/>
    <property type="molecule type" value="Genomic_DNA"/>
</dbReference>
<dbReference type="InterPro" id="IPR027417">
    <property type="entry name" value="P-loop_NTPase"/>
</dbReference>
<protein>
    <submittedName>
        <fullName evidence="5">AAA family ATPase</fullName>
    </submittedName>
</protein>
<evidence type="ECO:0000256" key="1">
    <source>
        <dbReference type="ARBA" id="ARBA00023054"/>
    </source>
</evidence>
<dbReference type="PANTHER" id="PTHR32114">
    <property type="entry name" value="ABC TRANSPORTER ABCH.3"/>
    <property type="match status" value="1"/>
</dbReference>
<dbReference type="Gene3D" id="3.40.50.300">
    <property type="entry name" value="P-loop containing nucleotide triphosphate hydrolases"/>
    <property type="match status" value="2"/>
</dbReference>
<evidence type="ECO:0000259" key="4">
    <source>
        <dbReference type="Pfam" id="PF13476"/>
    </source>
</evidence>
<feature type="coiled-coil region" evidence="3">
    <location>
        <begin position="208"/>
        <end position="293"/>
    </location>
</feature>
<dbReference type="Proteomes" id="UP000509626">
    <property type="component" value="Chromosome"/>
</dbReference>
<comment type="similarity">
    <text evidence="2">Belongs to the Sph1/Sph2 family.</text>
</comment>
<accession>A0A7D5QBP9</accession>
<evidence type="ECO:0000256" key="2">
    <source>
        <dbReference type="ARBA" id="ARBA00049666"/>
    </source>
</evidence>
<dbReference type="KEGG" id="halu:HUG12_09905"/>
<dbReference type="PANTHER" id="PTHR32114:SF2">
    <property type="entry name" value="ABC TRANSPORTER ABCH.3"/>
    <property type="match status" value="1"/>
</dbReference>
<dbReference type="RefSeq" id="WP_179268605.1">
    <property type="nucleotide sequence ID" value="NZ_CP058579.1"/>
</dbReference>
<gene>
    <name evidence="5" type="ORF">HUG12_09905</name>
</gene>
<feature type="domain" description="Rad50/SbcC-type AAA" evidence="4">
    <location>
        <begin position="6"/>
        <end position="267"/>
    </location>
</feature>
<sequence>MKIVNVTLKNFLPYYGEIEVPLQTDTDAPLILMVGENDRGKTAFLNALQWCLYGFDGNPPEKRAKRRSAINRRAATEGDGETSVTVEFTHHGTVHRIRRYITFEGVDDPDDREPGDSAVIVERPSSGSGYETVISKRDSTEDYNEFMNSILPETASDFFFFDGEKVGSRYAGTQDGERDKDDIRKAIETVLGIQQIQKSIEDLDRYGRKHYSKLYHEAESNVDDLQELKDNIADKEDELQALRTEKDSEDQRLETLEESLAAVKEDIAEAAGYEEAHNDIQELTEALEGDDEDEEDEGLYGELQAKEEEKKEYHTRLGSLITGIGSEHIDDEIEVEGVSGEVEIIRSLLEEPRCVCGTKIGEKERENLEDVLEEMQTDDGRQIIDLNDTASKHIDCLREESGGKDVRGTKVSYHEIREDINRIDQEIEQSEGRIEELKEEIEDINVTGEDLQRLRKQEEDLNDQVIDTKATIERLDRDINKLDSKIDQLKDREDSMEGATDEEERYRTLRNLSEKCRDAWEEIKEEYVKTRRQDVEDHASSVFTRLTNKNEVYKGLAISEDYDLDIITKSGRRSIEEQDPSKGARQIIAYSFIAGLNKYTARDAPIVIDTPIGPLDSTHKHNLIDYLPEFKDQVVILYQPEELHQSDLDQIDQHTTRHLQIRVSEEDPECSVVEEVEPKVDLGEVLVQ</sequence>
<organism evidence="5 6">
    <name type="scientific">Halorarum salinum</name>
    <dbReference type="NCBI Taxonomy" id="2743089"/>
    <lineage>
        <taxon>Archaea</taxon>
        <taxon>Methanobacteriati</taxon>
        <taxon>Methanobacteriota</taxon>
        <taxon>Stenosarchaea group</taxon>
        <taxon>Halobacteria</taxon>
        <taxon>Halobacteriales</taxon>
        <taxon>Haloferacaceae</taxon>
        <taxon>Halorarum</taxon>
    </lineage>
</organism>
<dbReference type="InterPro" id="IPR038729">
    <property type="entry name" value="Rad50/SbcC_AAA"/>
</dbReference>
<dbReference type="SUPFAM" id="SSF52540">
    <property type="entry name" value="P-loop containing nucleoside triphosphate hydrolases"/>
    <property type="match status" value="2"/>
</dbReference>
<dbReference type="Pfam" id="PF13476">
    <property type="entry name" value="AAA_23"/>
    <property type="match status" value="1"/>
</dbReference>
<reference evidence="5 6" key="1">
    <citation type="submission" date="2020-06" db="EMBL/GenBank/DDBJ databases">
        <title>NJ-3-1, isolated from saline soil.</title>
        <authorList>
            <person name="Cui H.L."/>
            <person name="Shi X."/>
        </authorList>
    </citation>
    <scope>NUCLEOTIDE SEQUENCE [LARGE SCALE GENOMIC DNA]</scope>
    <source>
        <strain evidence="5 6">NJ-3-1</strain>
    </source>
</reference>
<evidence type="ECO:0000313" key="6">
    <source>
        <dbReference type="Proteomes" id="UP000509626"/>
    </source>
</evidence>
<evidence type="ECO:0000256" key="3">
    <source>
        <dbReference type="SAM" id="Coils"/>
    </source>
</evidence>
<keyword evidence="6" id="KW-1185">Reference proteome</keyword>